<feature type="domain" description="ELYS beta-propeller" evidence="5">
    <location>
        <begin position="31"/>
        <end position="524"/>
    </location>
</feature>
<feature type="compositionally biased region" description="Basic residues" evidence="3">
    <location>
        <begin position="1879"/>
        <end position="1890"/>
    </location>
</feature>
<dbReference type="GO" id="GO:0005634">
    <property type="term" value="C:nucleus"/>
    <property type="evidence" value="ECO:0007669"/>
    <property type="project" value="UniProtKB-SubCell"/>
</dbReference>
<dbReference type="Pfam" id="PF13934">
    <property type="entry name" value="ELYS"/>
    <property type="match status" value="1"/>
</dbReference>
<dbReference type="PANTHER" id="PTHR21583">
    <property type="entry name" value="ELYS PROTEIN"/>
    <property type="match status" value="1"/>
</dbReference>
<dbReference type="InterPro" id="IPR025151">
    <property type="entry name" value="ELYS_dom"/>
</dbReference>
<dbReference type="Proteomes" id="UP001152320">
    <property type="component" value="Chromosome 21"/>
</dbReference>
<name>A0A9Q1BCK7_HOLLE</name>
<feature type="compositionally biased region" description="Basic and acidic residues" evidence="3">
    <location>
        <begin position="1337"/>
        <end position="1355"/>
    </location>
</feature>
<feature type="compositionally biased region" description="Basic and acidic residues" evidence="3">
    <location>
        <begin position="1463"/>
        <end position="1494"/>
    </location>
</feature>
<feature type="compositionally biased region" description="Basic and acidic residues" evidence="3">
    <location>
        <begin position="1642"/>
        <end position="1651"/>
    </location>
</feature>
<protein>
    <submittedName>
        <fullName evidence="6">Protein ELYS</fullName>
    </submittedName>
</protein>
<gene>
    <name evidence="6" type="ORF">HOLleu_38875</name>
</gene>
<feature type="domain" description="ELYS-like" evidence="4">
    <location>
        <begin position="758"/>
        <end position="985"/>
    </location>
</feature>
<dbReference type="InterPro" id="IPR032040">
    <property type="entry name" value="ELYS-bb"/>
</dbReference>
<feature type="compositionally biased region" description="Basic and acidic residues" evidence="3">
    <location>
        <begin position="1583"/>
        <end position="1593"/>
    </location>
</feature>
<evidence type="ECO:0000313" key="6">
    <source>
        <dbReference type="EMBL" id="KAJ8021620.1"/>
    </source>
</evidence>
<evidence type="ECO:0000256" key="1">
    <source>
        <dbReference type="ARBA" id="ARBA00004123"/>
    </source>
</evidence>
<evidence type="ECO:0000313" key="7">
    <source>
        <dbReference type="Proteomes" id="UP001152320"/>
    </source>
</evidence>
<feature type="compositionally biased region" description="Basic residues" evidence="3">
    <location>
        <begin position="1980"/>
        <end position="1993"/>
    </location>
</feature>
<feature type="compositionally biased region" description="Basic and acidic residues" evidence="3">
    <location>
        <begin position="1806"/>
        <end position="1816"/>
    </location>
</feature>
<dbReference type="EMBL" id="JAIZAY010000021">
    <property type="protein sequence ID" value="KAJ8021620.1"/>
    <property type="molecule type" value="Genomic_DNA"/>
</dbReference>
<organism evidence="6 7">
    <name type="scientific">Holothuria leucospilota</name>
    <name type="common">Black long sea cucumber</name>
    <name type="synonym">Mertensiothuria leucospilota</name>
    <dbReference type="NCBI Taxonomy" id="206669"/>
    <lineage>
        <taxon>Eukaryota</taxon>
        <taxon>Metazoa</taxon>
        <taxon>Echinodermata</taxon>
        <taxon>Eleutherozoa</taxon>
        <taxon>Echinozoa</taxon>
        <taxon>Holothuroidea</taxon>
        <taxon>Aspidochirotacea</taxon>
        <taxon>Aspidochirotida</taxon>
        <taxon>Holothuriidae</taxon>
        <taxon>Holothuria</taxon>
    </lineage>
</organism>
<evidence type="ECO:0000259" key="4">
    <source>
        <dbReference type="Pfam" id="PF13934"/>
    </source>
</evidence>
<feature type="compositionally biased region" description="Low complexity" evidence="3">
    <location>
        <begin position="1298"/>
        <end position="1320"/>
    </location>
</feature>
<evidence type="ECO:0000259" key="5">
    <source>
        <dbReference type="Pfam" id="PF16687"/>
    </source>
</evidence>
<feature type="region of interest" description="Disordered" evidence="3">
    <location>
        <begin position="1869"/>
        <end position="2011"/>
    </location>
</feature>
<feature type="compositionally biased region" description="Polar residues" evidence="3">
    <location>
        <begin position="1892"/>
        <end position="1902"/>
    </location>
</feature>
<comment type="caution">
    <text evidence="6">The sequence shown here is derived from an EMBL/GenBank/DDBJ whole genome shotgun (WGS) entry which is preliminary data.</text>
</comment>
<feature type="compositionally biased region" description="Low complexity" evidence="3">
    <location>
        <begin position="1245"/>
        <end position="1255"/>
    </location>
</feature>
<accession>A0A9Q1BCK7</accession>
<comment type="subcellular location">
    <subcellularLocation>
        <location evidence="1">Nucleus</location>
    </subcellularLocation>
</comment>
<feature type="compositionally biased region" description="Basic and acidic residues" evidence="3">
    <location>
        <begin position="1379"/>
        <end position="1403"/>
    </location>
</feature>
<proteinExistence type="predicted"/>
<evidence type="ECO:0000256" key="3">
    <source>
        <dbReference type="SAM" id="MobiDB-lite"/>
    </source>
</evidence>
<dbReference type="SUPFAM" id="SSF50978">
    <property type="entry name" value="WD40 repeat-like"/>
    <property type="match status" value="1"/>
</dbReference>
<feature type="region of interest" description="Disordered" evidence="3">
    <location>
        <begin position="1422"/>
        <end position="1494"/>
    </location>
</feature>
<sequence>MAGIQLPHSSKHPVSIDHATVSSLEGKSVQTNLYGGFTEDGTKAWLVRGPILEVVSTVDGERVSAHHFDVTTEDPTIHITSVREFVFRGVTSFLVGLKSDSEKGLVCVFEVVTGKIVMAVNMPYGVTSVDAVTSEGGINAPNFCMSQQMQKFFGMAAVGTEKGHLYLLDLRVDENDTSDEEHVREAKIVTLETQYIENLRLRASHKGEHLCLELNSNAHSYFAFHYLRADEEVLRDYSPDDIFISNVTYLPHSGTLAVGFNFGCFQLWQLAGPILEYSSPISPQYTPVSCFSSQEPTDDPQYFCYLWVGRGPLPWDSSQEVPTDIYLFQLAYDEKTYHGTYGHLFKELNNCIPRFHHSLTHDAFLCDEELSLGSRLIGCYTLEKSLSQEGQKDEESMEDEDDDEYKASDRTLIAMVWEGRPEMPDGQLESNYFLAIFDLNQWYYAQMPAKIKMSQQDRNVCKYFSFYSLESIQEMCAPDFLLSLHINPAEISRYQSTTPAMLELHQQPTSLSFKATCLMETAIVRTDILGMQKKVLADMNVQGPIVLREPSGIYTRCLESQLIFRSSSEEGLGRVSLEKQREAILTVALENDQVSFILQCIYNWSQGDFSSGIGLRALMEWSWQQVVSKKQLVDDMCEPLFDGEGTFVGEQTLKKLSQCSKQQDHLVAIFKTLLEQEQTTTEQGVQDLSTKLLVLSLLAEHLRTLLWFVRSGLLPECTDKQGPARQNQFCYPATLLRHAYTQRRAQLKKLSGLDSSLLLIDGMVEEAGSDLTALWQRSDESSDGLYPPPNLHALLDMYLLENVPLFTKQCIVGYMLLDIESTLGDSRDQQLSEHIRKFDSSLSVPLGLTKLVQAFWLLDHRDFAEALNMLLDPMTDTSLSSWQHGAIIRAFLYHGEGQKALQYVRAVRPPLTTPDDIKLHLTVLLANGLTGEAFNFQRDYHDETTSEELLYHLFLGSQQTKTMDQLLKLPYQEREEVTLRKYLLESTEPNSQEILVMHQLQRAQFVEATRLNKNVNQQMMMMETDTASRERTMARNTILEKCQEVMPAVQRKLAFSPEVNMSRSRGIQHEVPRPKPLSTKINPAKTRQVISHALLMTEVLEKIAEARECLKEEEETPTKSLLSPAADIEPFVGTPITPSSKTRKRYSTAFVYPEQSDLSSSMWHPSTAPSHLLNQQSRMFAQTETPKSLTVRKRTRVDYTGADAMSLLQTPQFKKKTLGRTEKERPPSAIIPQSILRVRQVMRRSPSPSSQGSPEAPLPPPLPKSELKVSMPPTPQKHLRFTEDTRGATPSPDVIQMGESSSEPSPEEGSSSPQRGPSPEFMTPPSGSPVPEEEVQDEPKLTFEERLGDSKEESQVLKLAQEPQVTLDNDEEMIGVESKAAEIDPERSEEREQRVVEEKHDEVIDLELEQEEDMGEEVFHDVENTEDLAIPSSGPEVVRETEEKVEETVEGPVQVEEPSPPKMQEEVHLEERQEEVGEKEEEKDKELEEQKGIKISDDEIILPSKEIAAPLAGSAESDHLLESADVVQSQEDVDVEKNIGEDIEKMEEGSDDEDSEITFNFHVGEDASKIRTHDEQDEAEAVVLKEQETKGLPREIAPLLPRESGDSQYDKNALPRPPIHALPREIEEKWGSPTRSSTTHFSPDHSLHLGEPHPFPTPPQRTDTDEEVMEDSAVGGLPLPPAPTRVSHLRQENIEIQTSPFVIEEKPHEMATASSQTTPGLGLTPRAQTSQKRAPFNMSLRSQSKMQSPAPVPAPLPSPLSVPEPVTEPTKDVQEDKVHEEETWNTDERVSATPFKEPPPLISQKVQKESPTEKTPAKPPPSFIFSPPSTRSKSRRKTMASISREMPRDQPSESIMPHVSLARDISLFSSASSPVLPKSTKHPPVRKGRRSVTPTSSPNVTDLTVETRSVRRSRRSATPTTSPAVIDVTVDISQEEITPPVVTRRMTRSRHGKTLPEQEPSESPINLISPVKEEEGNEKKPKRGSQKVVRIPRHSMSLRTSSKKNRSMKYF</sequence>
<feature type="region of interest" description="Disordered" evidence="3">
    <location>
        <begin position="1212"/>
        <end position="1403"/>
    </location>
</feature>
<dbReference type="PANTHER" id="PTHR21583:SF8">
    <property type="entry name" value="PROTEIN ELYS"/>
    <property type="match status" value="1"/>
</dbReference>
<dbReference type="InterPro" id="IPR036322">
    <property type="entry name" value="WD40_repeat_dom_sf"/>
</dbReference>
<feature type="compositionally biased region" description="Pro residues" evidence="3">
    <location>
        <begin position="1750"/>
        <end position="1762"/>
    </location>
</feature>
<evidence type="ECO:0000256" key="2">
    <source>
        <dbReference type="ARBA" id="ARBA00023242"/>
    </source>
</evidence>
<reference evidence="6" key="1">
    <citation type="submission" date="2021-10" db="EMBL/GenBank/DDBJ databases">
        <title>Tropical sea cucumber genome reveals ecological adaptation and Cuvierian tubules defense mechanism.</title>
        <authorList>
            <person name="Chen T."/>
        </authorList>
    </citation>
    <scope>NUCLEOTIDE SEQUENCE</scope>
    <source>
        <strain evidence="6">Nanhai2018</strain>
        <tissue evidence="6">Muscle</tissue>
    </source>
</reference>
<feature type="compositionally biased region" description="Basic residues" evidence="3">
    <location>
        <begin position="2001"/>
        <end position="2011"/>
    </location>
</feature>
<keyword evidence="7" id="KW-1185">Reference proteome</keyword>
<dbReference type="InterPro" id="IPR052620">
    <property type="entry name" value="ELYS/MEL-28_NucAsmblyFactor"/>
</dbReference>
<keyword evidence="2" id="KW-0539">Nucleus</keyword>
<feature type="compositionally biased region" description="Basic and acidic residues" evidence="3">
    <location>
        <begin position="1769"/>
        <end position="1790"/>
    </location>
</feature>
<feature type="region of interest" description="Disordered" evidence="3">
    <location>
        <begin position="1566"/>
        <end position="1854"/>
    </location>
</feature>
<dbReference type="Pfam" id="PF16687">
    <property type="entry name" value="ELYS-bb"/>
    <property type="match status" value="1"/>
</dbReference>
<dbReference type="OrthoDB" id="20729at2759"/>